<protein>
    <submittedName>
        <fullName evidence="1">Uncharacterized protein</fullName>
    </submittedName>
</protein>
<evidence type="ECO:0000313" key="1">
    <source>
        <dbReference type="EMBL" id="MPC66665.1"/>
    </source>
</evidence>
<sequence length="61" mass="6874">MEESHYKVAKGIKWLWPHCGSQLASKESVVLFFPDTVSFVVFMAASRAARMSSELVTGLRR</sequence>
<organism evidence="1 2">
    <name type="scientific">Portunus trituberculatus</name>
    <name type="common">Swimming crab</name>
    <name type="synonym">Neptunus trituberculatus</name>
    <dbReference type="NCBI Taxonomy" id="210409"/>
    <lineage>
        <taxon>Eukaryota</taxon>
        <taxon>Metazoa</taxon>
        <taxon>Ecdysozoa</taxon>
        <taxon>Arthropoda</taxon>
        <taxon>Crustacea</taxon>
        <taxon>Multicrustacea</taxon>
        <taxon>Malacostraca</taxon>
        <taxon>Eumalacostraca</taxon>
        <taxon>Eucarida</taxon>
        <taxon>Decapoda</taxon>
        <taxon>Pleocyemata</taxon>
        <taxon>Brachyura</taxon>
        <taxon>Eubrachyura</taxon>
        <taxon>Portunoidea</taxon>
        <taxon>Portunidae</taxon>
        <taxon>Portuninae</taxon>
        <taxon>Portunus</taxon>
    </lineage>
</organism>
<reference evidence="1 2" key="1">
    <citation type="submission" date="2019-05" db="EMBL/GenBank/DDBJ databases">
        <title>Another draft genome of Portunus trituberculatus and its Hox gene families provides insights of decapod evolution.</title>
        <authorList>
            <person name="Jeong J.-H."/>
            <person name="Song I."/>
            <person name="Kim S."/>
            <person name="Choi T."/>
            <person name="Kim D."/>
            <person name="Ryu S."/>
            <person name="Kim W."/>
        </authorList>
    </citation>
    <scope>NUCLEOTIDE SEQUENCE [LARGE SCALE GENOMIC DNA]</scope>
    <source>
        <tissue evidence="1">Muscle</tissue>
    </source>
</reference>
<dbReference type="EMBL" id="VSRR010025091">
    <property type="protein sequence ID" value="MPC66665.1"/>
    <property type="molecule type" value="Genomic_DNA"/>
</dbReference>
<evidence type="ECO:0000313" key="2">
    <source>
        <dbReference type="Proteomes" id="UP000324222"/>
    </source>
</evidence>
<proteinExistence type="predicted"/>
<gene>
    <name evidence="1" type="ORF">E2C01_060816</name>
</gene>
<dbReference type="AlphaFoldDB" id="A0A5B7HAH8"/>
<comment type="caution">
    <text evidence="1">The sequence shown here is derived from an EMBL/GenBank/DDBJ whole genome shotgun (WGS) entry which is preliminary data.</text>
</comment>
<dbReference type="Proteomes" id="UP000324222">
    <property type="component" value="Unassembled WGS sequence"/>
</dbReference>
<name>A0A5B7HAH8_PORTR</name>
<keyword evidence="2" id="KW-1185">Reference proteome</keyword>
<accession>A0A5B7HAH8</accession>